<dbReference type="EMBL" id="SIHO01000002">
    <property type="protein sequence ID" value="TFU03752.1"/>
    <property type="molecule type" value="Genomic_DNA"/>
</dbReference>
<dbReference type="GO" id="GO:0016874">
    <property type="term" value="F:ligase activity"/>
    <property type="evidence" value="ECO:0007669"/>
    <property type="project" value="UniProtKB-KW"/>
</dbReference>
<comment type="caution">
    <text evidence="1">The sequence shown here is derived from an EMBL/GenBank/DDBJ whole genome shotgun (WGS) entry which is preliminary data.</text>
</comment>
<evidence type="ECO:0000313" key="2">
    <source>
        <dbReference type="Proteomes" id="UP000297737"/>
    </source>
</evidence>
<accession>A0A4Y9ENX4</accession>
<sequence>MTDTATPSATDHRPLILTAQLDRTAAARFEALRRAHFPPERNIVPAHVTLFHQLPGSTLDAVVAHLLAVARAQPVLMADVAPPRSLGNGVAFDLRCPELTTLHADLAAHWAGLTIAQDHGRLRPHVTVQNKVSAATAAATLQLLAADFMPWRVQVTGVTLWRYLGGPWQHIRDIGFRAPRR</sequence>
<dbReference type="RefSeq" id="WP_135246344.1">
    <property type="nucleotide sequence ID" value="NZ_SIHO01000002.1"/>
</dbReference>
<dbReference type="Gene3D" id="3.90.1140.10">
    <property type="entry name" value="Cyclic phosphodiesterase"/>
    <property type="match status" value="1"/>
</dbReference>
<protein>
    <submittedName>
        <fullName evidence="1">2'-5' RNA ligase family protein</fullName>
    </submittedName>
</protein>
<dbReference type="Proteomes" id="UP000297737">
    <property type="component" value="Unassembled WGS sequence"/>
</dbReference>
<dbReference type="OrthoDB" id="793003at2"/>
<dbReference type="SUPFAM" id="SSF55144">
    <property type="entry name" value="LigT-like"/>
    <property type="match status" value="1"/>
</dbReference>
<keyword evidence="2" id="KW-1185">Reference proteome</keyword>
<proteinExistence type="predicted"/>
<dbReference type="InterPro" id="IPR009097">
    <property type="entry name" value="Cyclic_Pdiesterase"/>
</dbReference>
<dbReference type="Pfam" id="PF13563">
    <property type="entry name" value="2_5_RNA_ligase2"/>
    <property type="match status" value="1"/>
</dbReference>
<gene>
    <name evidence="1" type="ORF">EUV02_11460</name>
</gene>
<evidence type="ECO:0000313" key="1">
    <source>
        <dbReference type="EMBL" id="TFU03752.1"/>
    </source>
</evidence>
<dbReference type="AlphaFoldDB" id="A0A4Y9ENX4"/>
<name>A0A4Y9ENX4_9SPHN</name>
<reference evidence="1 2" key="1">
    <citation type="submission" date="2019-02" db="EMBL/GenBank/DDBJ databases">
        <title>Polymorphobacter sp. isolated from the lake at the Tibet of China.</title>
        <authorList>
            <person name="Li A."/>
        </authorList>
    </citation>
    <scope>NUCLEOTIDE SEQUENCE [LARGE SCALE GENOMIC DNA]</scope>
    <source>
        <strain evidence="1 2">DJ1R-1</strain>
    </source>
</reference>
<organism evidence="1 2">
    <name type="scientific">Glacieibacterium arshaanense</name>
    <dbReference type="NCBI Taxonomy" id="2511025"/>
    <lineage>
        <taxon>Bacteria</taxon>
        <taxon>Pseudomonadati</taxon>
        <taxon>Pseudomonadota</taxon>
        <taxon>Alphaproteobacteria</taxon>
        <taxon>Sphingomonadales</taxon>
        <taxon>Sphingosinicellaceae</taxon>
        <taxon>Glacieibacterium</taxon>
    </lineage>
</organism>
<keyword evidence="1" id="KW-0436">Ligase</keyword>